<comment type="similarity">
    <text evidence="1 4">Belongs to the antibiotic N-acetyltransferase family.</text>
</comment>
<keyword evidence="4" id="KW-0046">Antibiotic resistance</keyword>
<dbReference type="Proteomes" id="UP000078148">
    <property type="component" value="Chromosome"/>
</dbReference>
<proteinExistence type="inferred from homology"/>
<dbReference type="InterPro" id="IPR003679">
    <property type="entry name" value="Amioglycoside_AcTrfase"/>
</dbReference>
<dbReference type="PANTHER" id="PTHR11104:SF0">
    <property type="entry name" value="SPBETA PROPHAGE-DERIVED AMINOGLYCOSIDE N(3')-ACETYLTRANSFERASE-LIKE PROTEIN YOKD"/>
    <property type="match status" value="1"/>
</dbReference>
<dbReference type="KEGG" id="pbv:AR543_20530"/>
<dbReference type="Pfam" id="PF02522">
    <property type="entry name" value="Antibiotic_NAT"/>
    <property type="match status" value="1"/>
</dbReference>
<keyword evidence="6" id="KW-1185">Reference proteome</keyword>
<keyword evidence="3 4" id="KW-0012">Acyltransferase</keyword>
<comment type="catalytic activity">
    <reaction evidence="4">
        <text>a 2-deoxystreptamine antibiotic + acetyl-CoA = an N(3)-acetyl-2-deoxystreptamine antibiotic + CoA + H(+)</text>
        <dbReference type="Rhea" id="RHEA:12665"/>
        <dbReference type="ChEBI" id="CHEBI:15378"/>
        <dbReference type="ChEBI" id="CHEBI:57287"/>
        <dbReference type="ChEBI" id="CHEBI:57288"/>
        <dbReference type="ChEBI" id="CHEBI:57921"/>
        <dbReference type="ChEBI" id="CHEBI:77452"/>
        <dbReference type="EC" id="2.3.1.81"/>
    </reaction>
</comment>
<dbReference type="RefSeq" id="WP_060536241.1">
    <property type="nucleotide sequence ID" value="NZ_CP013023.1"/>
</dbReference>
<sequence length="265" mass="29527">MISERPISFDQLVAEFEALGVTAGMNILLHSSLKSIGGWIPGGAETVILALEQVLGKEGTLMVPTQTSQLTHPKLWKYPPADPKWWDLICESMPAYDPDFTVTSGMGVIVETFRKQKGVVRSNHPHVSFAAYGRHAGEWMEDHGLDYGLGSASPLQKLYDAEGHVLMLGTDYLTNTSIHLAEFMADWQDKKQIEMNAPVITESGKQWITFKDLNFDSDDFDRIGSDFEADCPHLWTQDKIGQAAAKLMSQRGLVDYAAGWLETHR</sequence>
<dbReference type="GO" id="GO:0046353">
    <property type="term" value="F:aminoglycoside 3-N-acetyltransferase activity"/>
    <property type="evidence" value="ECO:0007669"/>
    <property type="project" value="UniProtKB-EC"/>
</dbReference>
<evidence type="ECO:0000256" key="1">
    <source>
        <dbReference type="ARBA" id="ARBA00006383"/>
    </source>
</evidence>
<reference evidence="5 6" key="2">
    <citation type="journal article" date="2016" name="Int. J. Syst. Evol. Microbiol.">
        <title>Paenibacillus bovis sp. nov., isolated from raw yak (Bos grunniens) milk.</title>
        <authorList>
            <person name="Gao C."/>
            <person name="Han J."/>
            <person name="Liu Z."/>
            <person name="Xu X."/>
            <person name="Hang F."/>
            <person name="Wu Z."/>
        </authorList>
    </citation>
    <scope>NUCLEOTIDE SEQUENCE [LARGE SCALE GENOMIC DNA]</scope>
    <source>
        <strain evidence="5 6">BD3526</strain>
    </source>
</reference>
<organism evidence="5 6">
    <name type="scientific">Paenibacillus bovis</name>
    <dbReference type="NCBI Taxonomy" id="1616788"/>
    <lineage>
        <taxon>Bacteria</taxon>
        <taxon>Bacillati</taxon>
        <taxon>Bacillota</taxon>
        <taxon>Bacilli</taxon>
        <taxon>Bacillales</taxon>
        <taxon>Paenibacillaceae</taxon>
        <taxon>Paenibacillus</taxon>
    </lineage>
</organism>
<dbReference type="EC" id="2.3.1.-" evidence="4"/>
<dbReference type="InterPro" id="IPR028345">
    <property type="entry name" value="Antibiotic_NAT-like"/>
</dbReference>
<name>A0A172ZKT7_9BACL</name>
<dbReference type="EMBL" id="CP013023">
    <property type="protein sequence ID" value="ANF98159.1"/>
    <property type="molecule type" value="Genomic_DNA"/>
</dbReference>
<evidence type="ECO:0000256" key="3">
    <source>
        <dbReference type="ARBA" id="ARBA00023315"/>
    </source>
</evidence>
<protein>
    <recommendedName>
        <fullName evidence="4">Aminoglycoside N(3)-acetyltransferase</fullName>
        <ecNumber evidence="4">2.3.1.-</ecNumber>
    </recommendedName>
</protein>
<evidence type="ECO:0000256" key="2">
    <source>
        <dbReference type="ARBA" id="ARBA00022679"/>
    </source>
</evidence>
<dbReference type="OrthoDB" id="7330654at2"/>
<accession>A0A172ZKT7</accession>
<dbReference type="SUPFAM" id="SSF110710">
    <property type="entry name" value="TTHA0583/YokD-like"/>
    <property type="match status" value="1"/>
</dbReference>
<gene>
    <name evidence="5" type="ORF">AR543_20530</name>
</gene>
<evidence type="ECO:0000313" key="6">
    <source>
        <dbReference type="Proteomes" id="UP000078148"/>
    </source>
</evidence>
<evidence type="ECO:0000256" key="4">
    <source>
        <dbReference type="RuleBase" id="RU365031"/>
    </source>
</evidence>
<dbReference type="GO" id="GO:0046677">
    <property type="term" value="P:response to antibiotic"/>
    <property type="evidence" value="ECO:0007669"/>
    <property type="project" value="UniProtKB-KW"/>
</dbReference>
<reference evidence="6" key="1">
    <citation type="submission" date="2015-10" db="EMBL/GenBank/DDBJ databases">
        <title>Genome of Paenibacillus bovis sp. nov.</title>
        <authorList>
            <person name="Wu Z."/>
            <person name="Gao C."/>
            <person name="Liu Z."/>
            <person name="Zheng H."/>
        </authorList>
    </citation>
    <scope>NUCLEOTIDE SEQUENCE [LARGE SCALE GENOMIC DNA]</scope>
    <source>
        <strain evidence="6">BD3526</strain>
    </source>
</reference>
<evidence type="ECO:0000313" key="5">
    <source>
        <dbReference type="EMBL" id="ANF98159.1"/>
    </source>
</evidence>
<dbReference type="AlphaFoldDB" id="A0A172ZKT7"/>
<dbReference type="PANTHER" id="PTHR11104">
    <property type="entry name" value="AMINOGLYCOSIDE N3-ACETYLTRANSFERASE"/>
    <property type="match status" value="1"/>
</dbReference>
<dbReference type="STRING" id="1616788.AR543_20530"/>
<keyword evidence="2 4" id="KW-0808">Transferase</keyword>